<dbReference type="RefSeq" id="XP_041200019.1">
    <property type="nucleotide sequence ID" value="XM_041339076.1"/>
</dbReference>
<dbReference type="GeneID" id="64633092"/>
<evidence type="ECO:0000313" key="2">
    <source>
        <dbReference type="Proteomes" id="UP000807769"/>
    </source>
</evidence>
<gene>
    <name evidence="1" type="ORF">BJ212DRAFT_1474352</name>
</gene>
<reference evidence="1" key="1">
    <citation type="journal article" date="2020" name="New Phytol.">
        <title>Comparative genomics reveals dynamic genome evolution in host specialist ectomycorrhizal fungi.</title>
        <authorList>
            <person name="Lofgren L.A."/>
            <person name="Nguyen N.H."/>
            <person name="Vilgalys R."/>
            <person name="Ruytinx J."/>
            <person name="Liao H.L."/>
            <person name="Branco S."/>
            <person name="Kuo A."/>
            <person name="LaButti K."/>
            <person name="Lipzen A."/>
            <person name="Andreopoulos W."/>
            <person name="Pangilinan J."/>
            <person name="Riley R."/>
            <person name="Hundley H."/>
            <person name="Na H."/>
            <person name="Barry K."/>
            <person name="Grigoriev I.V."/>
            <person name="Stajich J.E."/>
            <person name="Kennedy P.G."/>
        </authorList>
    </citation>
    <scope>NUCLEOTIDE SEQUENCE</scope>
    <source>
        <strain evidence="1">MN1</strain>
    </source>
</reference>
<organism evidence="1 2">
    <name type="scientific">Suillus subaureus</name>
    <dbReference type="NCBI Taxonomy" id="48587"/>
    <lineage>
        <taxon>Eukaryota</taxon>
        <taxon>Fungi</taxon>
        <taxon>Dikarya</taxon>
        <taxon>Basidiomycota</taxon>
        <taxon>Agaricomycotina</taxon>
        <taxon>Agaricomycetes</taxon>
        <taxon>Agaricomycetidae</taxon>
        <taxon>Boletales</taxon>
        <taxon>Suillineae</taxon>
        <taxon>Suillaceae</taxon>
        <taxon>Suillus</taxon>
    </lineage>
</organism>
<dbReference type="Proteomes" id="UP000807769">
    <property type="component" value="Unassembled WGS sequence"/>
</dbReference>
<dbReference type="OrthoDB" id="2671551at2759"/>
<keyword evidence="2" id="KW-1185">Reference proteome</keyword>
<proteinExistence type="predicted"/>
<protein>
    <submittedName>
        <fullName evidence="1">Uncharacterized protein</fullName>
    </submittedName>
</protein>
<comment type="caution">
    <text evidence="1">The sequence shown here is derived from an EMBL/GenBank/DDBJ whole genome shotgun (WGS) entry which is preliminary data.</text>
</comment>
<dbReference type="EMBL" id="JABBWG010000001">
    <property type="protein sequence ID" value="KAG1827172.1"/>
    <property type="molecule type" value="Genomic_DNA"/>
</dbReference>
<dbReference type="AlphaFoldDB" id="A0A9P7JKB3"/>
<sequence>MPPIQKLPTSDTLSSYYLAAYIQQCTKDRRGDDLLQAPDSVPYRELLSSSLVCKVTEPPQFQFFEHYDCMKDAGSTSHGLPRLVHCSQTWKTKRKFRGIRPLITPSITLIKISCFCPSLAWNISTTPIFEAGNMSNITIVNNTKEKITVSITNTSDSGQPGFYEIASKNPNTWKRNKLQVCYVLRADNGKTEVLVVEPGKTYQIVESHGNLNMNEVTIVNDTGEKIAVSITNIGENGQPEFFEITSKNFNTWKRSKLQVCHVLRTDNGDTEVETFGGAMSP</sequence>
<evidence type="ECO:0000313" key="1">
    <source>
        <dbReference type="EMBL" id="KAG1827172.1"/>
    </source>
</evidence>
<name>A0A9P7JKB3_9AGAM</name>
<accession>A0A9P7JKB3</accession>